<comment type="caution">
    <text evidence="1">The sequence shown here is derived from an EMBL/GenBank/DDBJ whole genome shotgun (WGS) entry which is preliminary data.</text>
</comment>
<accession>A0AAD7ZNK1</accession>
<dbReference type="AlphaFoldDB" id="A0AAD7ZNK1"/>
<keyword evidence="2" id="KW-1185">Reference proteome</keyword>
<protein>
    <submittedName>
        <fullName evidence="1">Uncharacterized protein</fullName>
    </submittedName>
</protein>
<gene>
    <name evidence="1" type="ORF">L9F63_021938</name>
</gene>
<sequence length="82" mass="9418">CSRDRTFKLRYAYKKQLKTTKSTGHSYMKSCNVNKTISSLGDPSCQNSTFLNNTECSYNTSSHHIHSQRICTRCPSQSLYEN</sequence>
<feature type="non-terminal residue" evidence="1">
    <location>
        <position position="1"/>
    </location>
</feature>
<dbReference type="EMBL" id="JASPKZ010007539">
    <property type="protein sequence ID" value="KAJ9583717.1"/>
    <property type="molecule type" value="Genomic_DNA"/>
</dbReference>
<proteinExistence type="predicted"/>
<reference evidence="1" key="1">
    <citation type="journal article" date="2023" name="IScience">
        <title>Live-bearing cockroach genome reveals convergent evolutionary mechanisms linked to viviparity in insects and beyond.</title>
        <authorList>
            <person name="Fouks B."/>
            <person name="Harrison M.C."/>
            <person name="Mikhailova A.A."/>
            <person name="Marchal E."/>
            <person name="English S."/>
            <person name="Carruthers M."/>
            <person name="Jennings E.C."/>
            <person name="Chiamaka E.L."/>
            <person name="Frigard R.A."/>
            <person name="Pippel M."/>
            <person name="Attardo G.M."/>
            <person name="Benoit J.B."/>
            <person name="Bornberg-Bauer E."/>
            <person name="Tobe S.S."/>
        </authorList>
    </citation>
    <scope>NUCLEOTIDE SEQUENCE</scope>
    <source>
        <strain evidence="1">Stay&amp;Tobe</strain>
    </source>
</reference>
<name>A0AAD7ZNK1_DIPPU</name>
<dbReference type="Proteomes" id="UP001233999">
    <property type="component" value="Unassembled WGS sequence"/>
</dbReference>
<organism evidence="1 2">
    <name type="scientific">Diploptera punctata</name>
    <name type="common">Pacific beetle cockroach</name>
    <dbReference type="NCBI Taxonomy" id="6984"/>
    <lineage>
        <taxon>Eukaryota</taxon>
        <taxon>Metazoa</taxon>
        <taxon>Ecdysozoa</taxon>
        <taxon>Arthropoda</taxon>
        <taxon>Hexapoda</taxon>
        <taxon>Insecta</taxon>
        <taxon>Pterygota</taxon>
        <taxon>Neoptera</taxon>
        <taxon>Polyneoptera</taxon>
        <taxon>Dictyoptera</taxon>
        <taxon>Blattodea</taxon>
        <taxon>Blaberoidea</taxon>
        <taxon>Blaberidae</taxon>
        <taxon>Diplopterinae</taxon>
        <taxon>Diploptera</taxon>
    </lineage>
</organism>
<evidence type="ECO:0000313" key="2">
    <source>
        <dbReference type="Proteomes" id="UP001233999"/>
    </source>
</evidence>
<reference evidence="1" key="2">
    <citation type="submission" date="2023-05" db="EMBL/GenBank/DDBJ databases">
        <authorList>
            <person name="Fouks B."/>
        </authorList>
    </citation>
    <scope>NUCLEOTIDE SEQUENCE</scope>
    <source>
        <strain evidence="1">Stay&amp;Tobe</strain>
        <tissue evidence="1">Testes</tissue>
    </source>
</reference>
<feature type="non-terminal residue" evidence="1">
    <location>
        <position position="82"/>
    </location>
</feature>
<evidence type="ECO:0000313" key="1">
    <source>
        <dbReference type="EMBL" id="KAJ9583717.1"/>
    </source>
</evidence>